<dbReference type="EMBL" id="JACXYY010000006">
    <property type="protein sequence ID" value="MBD3915894.1"/>
    <property type="molecule type" value="Genomic_DNA"/>
</dbReference>
<keyword evidence="1" id="KW-0812">Transmembrane</keyword>
<keyword evidence="3" id="KW-1185">Reference proteome</keyword>
<feature type="transmembrane region" description="Helical" evidence="1">
    <location>
        <begin position="29"/>
        <end position="51"/>
    </location>
</feature>
<organism evidence="2 3">
    <name type="scientific">Nocardioides hwasunensis</name>
    <dbReference type="NCBI Taxonomy" id="397258"/>
    <lineage>
        <taxon>Bacteria</taxon>
        <taxon>Bacillati</taxon>
        <taxon>Actinomycetota</taxon>
        <taxon>Actinomycetes</taxon>
        <taxon>Propionibacteriales</taxon>
        <taxon>Nocardioidaceae</taxon>
        <taxon>Nocardioides</taxon>
    </lineage>
</organism>
<dbReference type="Proteomes" id="UP000649289">
    <property type="component" value="Unassembled WGS sequence"/>
</dbReference>
<evidence type="ECO:0000256" key="1">
    <source>
        <dbReference type="SAM" id="Phobius"/>
    </source>
</evidence>
<keyword evidence="1" id="KW-0472">Membrane</keyword>
<gene>
    <name evidence="2" type="ORF">IEZ25_14815</name>
</gene>
<keyword evidence="1" id="KW-1133">Transmembrane helix</keyword>
<name>A0ABR8MIK6_9ACTN</name>
<protein>
    <submittedName>
        <fullName evidence="2">Uncharacterized protein</fullName>
    </submittedName>
</protein>
<proteinExistence type="predicted"/>
<reference evidence="2 3" key="1">
    <citation type="submission" date="2020-09" db="EMBL/GenBank/DDBJ databases">
        <title>novel species in genus Nocardioides.</title>
        <authorList>
            <person name="Zhang G."/>
        </authorList>
    </citation>
    <scope>NUCLEOTIDE SEQUENCE [LARGE SCALE GENOMIC DNA]</scope>
    <source>
        <strain evidence="2 3">19197</strain>
    </source>
</reference>
<sequence length="222" mass="24478">MSLVSLSVGLLVGVTLVVRELTDDTPGPQDASVIAALVFAAVAVVAGFVALRRVVAQSERPGSVRVHAPLWEADDLRMASLREWAFDTLLALPNSIGSDAHARAALLEVEEGLQDLRDEMDLISVDLPDIDMLEAYAPLQEQYRALQQTVEAAREPVRHSERRVTDYLDRLLSIRSELLSMGYSAEAGDLGDALRGHLEHTYYWDYLAQHSDASGRPDRDSR</sequence>
<evidence type="ECO:0000313" key="2">
    <source>
        <dbReference type="EMBL" id="MBD3915894.1"/>
    </source>
</evidence>
<dbReference type="RefSeq" id="WP_191200232.1">
    <property type="nucleotide sequence ID" value="NZ_BAAAPA010000006.1"/>
</dbReference>
<evidence type="ECO:0000313" key="3">
    <source>
        <dbReference type="Proteomes" id="UP000649289"/>
    </source>
</evidence>
<comment type="caution">
    <text evidence="2">The sequence shown here is derived from an EMBL/GenBank/DDBJ whole genome shotgun (WGS) entry which is preliminary data.</text>
</comment>
<accession>A0ABR8MIK6</accession>